<dbReference type="Gene3D" id="3.60.21.10">
    <property type="match status" value="1"/>
</dbReference>
<dbReference type="GO" id="GO:0090729">
    <property type="term" value="F:toxin activity"/>
    <property type="evidence" value="ECO:0007669"/>
    <property type="project" value="UniProtKB-KW"/>
</dbReference>
<dbReference type="EC" id="3.6.1.5" evidence="3"/>
<evidence type="ECO:0000256" key="6">
    <source>
        <dbReference type="ARBA" id="ARBA00022656"/>
    </source>
</evidence>
<dbReference type="GO" id="GO:0005886">
    <property type="term" value="C:plasma membrane"/>
    <property type="evidence" value="ECO:0007669"/>
    <property type="project" value="TreeGrafter"/>
</dbReference>
<dbReference type="GO" id="GO:0046872">
    <property type="term" value="F:metal ion binding"/>
    <property type="evidence" value="ECO:0007669"/>
    <property type="project" value="UniProtKB-KW"/>
</dbReference>
<keyword evidence="8" id="KW-0732">Signal</keyword>
<evidence type="ECO:0000313" key="16">
    <source>
        <dbReference type="Proteomes" id="UP001152888"/>
    </source>
</evidence>
<dbReference type="PANTHER" id="PTHR11575:SF32">
    <property type="entry name" value="APYRASE-LIKE PROTEIN"/>
    <property type="match status" value="1"/>
</dbReference>
<feature type="non-terminal residue" evidence="15">
    <location>
        <position position="525"/>
    </location>
</feature>
<keyword evidence="16" id="KW-1185">Reference proteome</keyword>
<dbReference type="InterPro" id="IPR008334">
    <property type="entry name" value="5'-Nucleotdase_C"/>
</dbReference>
<dbReference type="InterPro" id="IPR036907">
    <property type="entry name" value="5'-Nucleotdase_C_sf"/>
</dbReference>
<protein>
    <recommendedName>
        <fullName evidence="3">apyrase</fullName>
        <ecNumber evidence="3">3.6.1.5</ecNumber>
    </recommendedName>
</protein>
<dbReference type="Gene3D" id="3.90.780.10">
    <property type="entry name" value="5'-Nucleotidase, C-terminal domain"/>
    <property type="match status" value="1"/>
</dbReference>
<dbReference type="InterPro" id="IPR029052">
    <property type="entry name" value="Metallo-depent_PP-like"/>
</dbReference>
<evidence type="ECO:0000256" key="1">
    <source>
        <dbReference type="ARBA" id="ARBA00004613"/>
    </source>
</evidence>
<dbReference type="FunFam" id="3.60.21.10:FF:000020">
    <property type="entry name" value="NT5E isoform 4"/>
    <property type="match status" value="1"/>
</dbReference>
<dbReference type="FunFam" id="3.90.780.10:FF:000001">
    <property type="entry name" value="NT5E isoform 3"/>
    <property type="match status" value="1"/>
</dbReference>
<dbReference type="CDD" id="cd07409">
    <property type="entry name" value="MPP_CD73_N"/>
    <property type="match status" value="1"/>
</dbReference>
<reference evidence="15" key="1">
    <citation type="submission" date="2022-03" db="EMBL/GenBank/DDBJ databases">
        <authorList>
            <person name="Sayadi A."/>
        </authorList>
    </citation>
    <scope>NUCLEOTIDE SEQUENCE</scope>
</reference>
<evidence type="ECO:0000259" key="13">
    <source>
        <dbReference type="Pfam" id="PF00149"/>
    </source>
</evidence>
<evidence type="ECO:0000256" key="3">
    <source>
        <dbReference type="ARBA" id="ARBA00012148"/>
    </source>
</evidence>
<keyword evidence="6" id="KW-0800">Toxin</keyword>
<dbReference type="PRINTS" id="PR01607">
    <property type="entry name" value="APYRASEFAMLY"/>
</dbReference>
<comment type="similarity">
    <text evidence="2 12">Belongs to the 5'-nucleotidase family.</text>
</comment>
<evidence type="ECO:0000256" key="10">
    <source>
        <dbReference type="ARBA" id="ARBA00022801"/>
    </source>
</evidence>
<dbReference type="SUPFAM" id="SSF55816">
    <property type="entry name" value="5'-nucleotidase (syn. UDP-sugar hydrolase), C-terminal domain"/>
    <property type="match status" value="1"/>
</dbReference>
<evidence type="ECO:0000259" key="14">
    <source>
        <dbReference type="Pfam" id="PF02872"/>
    </source>
</evidence>
<comment type="subcellular location">
    <subcellularLocation>
        <location evidence="1">Secreted</location>
    </subcellularLocation>
</comment>
<dbReference type="InterPro" id="IPR006179">
    <property type="entry name" value="5_nucleotidase/apyrase"/>
</dbReference>
<dbReference type="PANTHER" id="PTHR11575">
    <property type="entry name" value="5'-NUCLEOTIDASE-RELATED"/>
    <property type="match status" value="1"/>
</dbReference>
<sequence>SRIVLRYLETNNGAGTCKSQSSCIGGFSRLYSQIRKMKNENPASILLNAGDSFQGTMWYTIGKWNLTQEFMNKLPFDASVLGNHEFDDGIDGVVPYIKSLKHPVVVSNIDDSLEPKIQGTYGKSIVLERNGKKIGIIGVTVSNCPELSHTGKLKFLPESASVNAEADRLVKEIGVFTNIVLSHAGYDKDQLVAANASEKISLIVGGHTHTFLYTGDHLGPDNPEGPYPTVVKSKSGHDVLITQAAAFSKYVGNITVDFNENGEVVGYSGAPVFLSHNLPQDGKINQDLLPWRKLVDEQGQKVVGSTLVTLDHSTCQRNECTLGNFITDAMVFAYTKHRDNQSWTYASIAIIHAGGMRAGIEVGDITYNDLSTTSPFGDTIDVGEIEGKYLRQLFEDSAEPTFYQGTFTGIKLLQVSGIRVIYDLSQPKGSRVTNLKIRCQNCTIPTYEPLDDNKIYKLITCTYLAHGGNGYPILKDHLKNVQTGALDLDVYTDYLGHRSPIFQEIERRSVIRGVRNYKKKLLRHR</sequence>
<comment type="caution">
    <text evidence="15">The sequence shown here is derived from an EMBL/GenBank/DDBJ whole genome shotgun (WGS) entry which is preliminary data.</text>
</comment>
<organism evidence="15 16">
    <name type="scientific">Acanthoscelides obtectus</name>
    <name type="common">Bean weevil</name>
    <name type="synonym">Bruchus obtectus</name>
    <dbReference type="NCBI Taxonomy" id="200917"/>
    <lineage>
        <taxon>Eukaryota</taxon>
        <taxon>Metazoa</taxon>
        <taxon>Ecdysozoa</taxon>
        <taxon>Arthropoda</taxon>
        <taxon>Hexapoda</taxon>
        <taxon>Insecta</taxon>
        <taxon>Pterygota</taxon>
        <taxon>Neoptera</taxon>
        <taxon>Endopterygota</taxon>
        <taxon>Coleoptera</taxon>
        <taxon>Polyphaga</taxon>
        <taxon>Cucujiformia</taxon>
        <taxon>Chrysomeloidea</taxon>
        <taxon>Chrysomelidae</taxon>
        <taxon>Bruchinae</taxon>
        <taxon>Bruchini</taxon>
        <taxon>Acanthoscelides</taxon>
    </lineage>
</organism>
<keyword evidence="10 12" id="KW-0378">Hydrolase</keyword>
<dbReference type="EMBL" id="CAKOFQ010006653">
    <property type="protein sequence ID" value="CAH1954434.1"/>
    <property type="molecule type" value="Genomic_DNA"/>
</dbReference>
<dbReference type="GO" id="GO:0004050">
    <property type="term" value="F:apyrase activity"/>
    <property type="evidence" value="ECO:0007669"/>
    <property type="project" value="UniProtKB-EC"/>
</dbReference>
<accession>A0A9P0NQ54</accession>
<evidence type="ECO:0000256" key="11">
    <source>
        <dbReference type="ARBA" id="ARBA00023240"/>
    </source>
</evidence>
<evidence type="ECO:0000256" key="4">
    <source>
        <dbReference type="ARBA" id="ARBA00022442"/>
    </source>
</evidence>
<dbReference type="SUPFAM" id="SSF56300">
    <property type="entry name" value="Metallo-dependent phosphatases"/>
    <property type="match status" value="1"/>
</dbReference>
<dbReference type="Proteomes" id="UP001152888">
    <property type="component" value="Unassembled WGS sequence"/>
</dbReference>
<dbReference type="GO" id="GO:0008253">
    <property type="term" value="F:5'-nucleotidase activity"/>
    <property type="evidence" value="ECO:0007669"/>
    <property type="project" value="TreeGrafter"/>
</dbReference>
<dbReference type="OrthoDB" id="7722975at2759"/>
<dbReference type="PROSITE" id="PS00786">
    <property type="entry name" value="5_NUCLEOTIDASE_2"/>
    <property type="match status" value="1"/>
</dbReference>
<evidence type="ECO:0000313" key="15">
    <source>
        <dbReference type="EMBL" id="CAH1954434.1"/>
    </source>
</evidence>
<dbReference type="GO" id="GO:0005576">
    <property type="term" value="C:extracellular region"/>
    <property type="evidence" value="ECO:0007669"/>
    <property type="project" value="UniProtKB-SubCell"/>
</dbReference>
<dbReference type="InterPro" id="IPR006146">
    <property type="entry name" value="5'-Nucleotdase_CS"/>
</dbReference>
<keyword evidence="9 12" id="KW-0547">Nucleotide-binding</keyword>
<keyword evidence="7" id="KW-0479">Metal-binding</keyword>
<dbReference type="GO" id="GO:0000166">
    <property type="term" value="F:nucleotide binding"/>
    <property type="evidence" value="ECO:0007669"/>
    <property type="project" value="UniProtKB-KW"/>
</dbReference>
<dbReference type="GO" id="GO:0006196">
    <property type="term" value="P:AMP catabolic process"/>
    <property type="evidence" value="ECO:0007669"/>
    <property type="project" value="TreeGrafter"/>
</dbReference>
<evidence type="ECO:0000256" key="12">
    <source>
        <dbReference type="RuleBase" id="RU362119"/>
    </source>
</evidence>
<gene>
    <name evidence="15" type="ORF">ACAOBT_LOCUS553</name>
</gene>
<proteinExistence type="inferred from homology"/>
<evidence type="ECO:0000256" key="5">
    <source>
        <dbReference type="ARBA" id="ARBA00022525"/>
    </source>
</evidence>
<evidence type="ECO:0000256" key="9">
    <source>
        <dbReference type="ARBA" id="ARBA00022741"/>
    </source>
</evidence>
<evidence type="ECO:0000256" key="7">
    <source>
        <dbReference type="ARBA" id="ARBA00022723"/>
    </source>
</evidence>
<evidence type="ECO:0000256" key="8">
    <source>
        <dbReference type="ARBA" id="ARBA00022729"/>
    </source>
</evidence>
<evidence type="ECO:0000256" key="2">
    <source>
        <dbReference type="ARBA" id="ARBA00006654"/>
    </source>
</evidence>
<name>A0A9P0NQ54_ACAOB</name>
<keyword evidence="5" id="KW-0964">Secreted</keyword>
<keyword evidence="4" id="KW-1201">Platelet aggregation inhibiting toxin</keyword>
<keyword evidence="11" id="KW-1199">Hemostasis impairing toxin</keyword>
<dbReference type="AlphaFoldDB" id="A0A9P0NQ54"/>
<dbReference type="Pfam" id="PF00149">
    <property type="entry name" value="Metallophos"/>
    <property type="match status" value="1"/>
</dbReference>
<dbReference type="InterPro" id="IPR004843">
    <property type="entry name" value="Calcineurin-like_PHP"/>
</dbReference>
<feature type="domain" description="5'-Nucleotidase C-terminal" evidence="14">
    <location>
        <begin position="302"/>
        <end position="476"/>
    </location>
</feature>
<dbReference type="Pfam" id="PF02872">
    <property type="entry name" value="5_nucleotid_C"/>
    <property type="match status" value="1"/>
</dbReference>
<feature type="domain" description="Calcineurin-like phosphoesterase" evidence="13">
    <location>
        <begin position="24"/>
        <end position="210"/>
    </location>
</feature>